<reference evidence="1 2" key="1">
    <citation type="submission" date="2016-08" db="EMBL/GenBank/DDBJ databases">
        <title>Whole genome sequence of Mesorhizobium sp. strain UASWS1009 isolated from industrial sewage.</title>
        <authorList>
            <person name="Crovadore J."/>
            <person name="Calmin G."/>
            <person name="Chablais R."/>
            <person name="Cochard B."/>
            <person name="Lefort F."/>
        </authorList>
    </citation>
    <scope>NUCLEOTIDE SEQUENCE [LARGE SCALE GENOMIC DNA]</scope>
    <source>
        <strain evidence="1 2">UASWS1009</strain>
    </source>
</reference>
<dbReference type="AlphaFoldDB" id="A0A1C2DS74"/>
<name>A0A1C2DS74_9HYPH</name>
<evidence type="ECO:0000313" key="2">
    <source>
        <dbReference type="Proteomes" id="UP000094412"/>
    </source>
</evidence>
<accession>A0A1C2DS74</accession>
<dbReference type="STRING" id="1566387.QV13_12815"/>
<protein>
    <submittedName>
        <fullName evidence="1">Uncharacterized protein</fullName>
    </submittedName>
</protein>
<dbReference type="EMBL" id="MDEO01000032">
    <property type="protein sequence ID" value="OCX17631.1"/>
    <property type="molecule type" value="Genomic_DNA"/>
</dbReference>
<dbReference type="OrthoDB" id="8454192at2"/>
<proteinExistence type="predicted"/>
<organism evidence="1 2">
    <name type="scientific">Mesorhizobium hungaricum</name>
    <dbReference type="NCBI Taxonomy" id="1566387"/>
    <lineage>
        <taxon>Bacteria</taxon>
        <taxon>Pseudomonadati</taxon>
        <taxon>Pseudomonadota</taxon>
        <taxon>Alphaproteobacteria</taxon>
        <taxon>Hyphomicrobiales</taxon>
        <taxon>Phyllobacteriaceae</taxon>
        <taxon>Mesorhizobium</taxon>
    </lineage>
</organism>
<dbReference type="Proteomes" id="UP000094412">
    <property type="component" value="Unassembled WGS sequence"/>
</dbReference>
<evidence type="ECO:0000313" key="1">
    <source>
        <dbReference type="EMBL" id="OCX17631.1"/>
    </source>
</evidence>
<sequence length="732" mass="75962">MAIKPIRAVTKTITPAPTNLVLLDDGVAMGKATLDDAVKVIAGPLADTKITALNLNTASQKATEFFATAAQGTKADTAIQTIVAGQSTSINNTDPRNPVVGFTGTGTGDMLKANDLSDLNSMPNARKNMAVGVYVANRTALRALDTSKDTSAYLTEAGRKGQFFWDGSNLSAQVTADTAQGVYIAPASAPTGASGAWVRSFDFTNYEDSWFGTVADNATDSTNAINAALAAMSVHNPGYAAYLNVRRGVRFSSNAINWNANTSQSFAYIRYGAGSDLTVGVPTGGQGASESHVLSVNSGFPNYPGSGLVGEWSFDSPLNPALVVNTAKNVNASIYPHIGPGQTVAPHWKSAVRASGPFIRDENQNRFYGVYQNYAGFNAYNFYMMGAVLRFGYVSVGGGVAAWGSPLPVAGDIIRGQTSCGRVTVTSKDTNFLYFNWLAGALVIGEKGLIEKAVVEASFAGGVMTVTKVLDDTYPLANGHTLVGTYAGLGLNAGTTLTSQISGTPGGVGTYNVTSTQTIASNSITSGWSSAVALSFNHYEDANLSPLTFGLDTAQIGWNAIPGEFGTGFTIGDRLTLTKSKAVGKQWETVTNASLVFTNDTAKPPVAGRQIVLDDSNRLVAVKGTANGTGSGATALVSAVTAAGGITPTPTLKTGSFNVAFANYVGTGVYRLNFSAALDNVNYQVGTSGYAAADEWRVGNKGTNYVEIKCYHAGALADASGDVDVIVFGGLA</sequence>
<gene>
    <name evidence="1" type="ORF">QV13_12815</name>
</gene>
<dbReference type="RefSeq" id="WP_065997907.1">
    <property type="nucleotide sequence ID" value="NZ_MDEO01000032.1"/>
</dbReference>
<comment type="caution">
    <text evidence="1">The sequence shown here is derived from an EMBL/GenBank/DDBJ whole genome shotgun (WGS) entry which is preliminary data.</text>
</comment>
<keyword evidence="2" id="KW-1185">Reference proteome</keyword>